<dbReference type="GO" id="GO:0004386">
    <property type="term" value="F:helicase activity"/>
    <property type="evidence" value="ECO:0007669"/>
    <property type="project" value="UniProtKB-KW"/>
</dbReference>
<feature type="non-terminal residue" evidence="2">
    <location>
        <position position="203"/>
    </location>
</feature>
<comment type="caution">
    <text evidence="2">The sequence shown here is derived from an EMBL/GenBank/DDBJ whole genome shotgun (WGS) entry which is preliminary data.</text>
</comment>
<accession>A0ABS6ZHH9</accession>
<feature type="compositionally biased region" description="Acidic residues" evidence="1">
    <location>
        <begin position="114"/>
        <end position="127"/>
    </location>
</feature>
<keyword evidence="2" id="KW-0378">Hydrolase</keyword>
<name>A0ABS6ZHH9_9ACTN</name>
<dbReference type="Proteomes" id="UP000812013">
    <property type="component" value="Unassembled WGS sequence"/>
</dbReference>
<gene>
    <name evidence="2" type="ORF">GPJ59_36770</name>
</gene>
<feature type="non-terminal residue" evidence="2">
    <location>
        <position position="1"/>
    </location>
</feature>
<organism evidence="2 3">
    <name type="scientific">Streptomyces bambusae</name>
    <dbReference type="NCBI Taxonomy" id="1550616"/>
    <lineage>
        <taxon>Bacteria</taxon>
        <taxon>Bacillati</taxon>
        <taxon>Actinomycetota</taxon>
        <taxon>Actinomycetes</taxon>
        <taxon>Kitasatosporales</taxon>
        <taxon>Streptomycetaceae</taxon>
        <taxon>Streptomyces</taxon>
    </lineage>
</organism>
<keyword evidence="3" id="KW-1185">Reference proteome</keyword>
<sequence>EVLGEDAAGRLAADPWLLLAVPGVRPQQADGFARAVLGPECGPGDVRRSLAVLGWLLAQAEVKGHTALDAPLLHKALAQYGVPDPEAALEEAIGEGTVLVFQEALGEPAAEGGAAEESEKAEEAEEAEERAVRVLVGRETAALAEESLADGLARIVNTCPGPDQDGRGADWEQAVAAAPSRSAGELVRAAAGHGLVVHTGGEA</sequence>
<evidence type="ECO:0000313" key="2">
    <source>
        <dbReference type="EMBL" id="MBW5487211.1"/>
    </source>
</evidence>
<evidence type="ECO:0000256" key="1">
    <source>
        <dbReference type="SAM" id="MobiDB-lite"/>
    </source>
</evidence>
<dbReference type="EMBL" id="WTFF01000733">
    <property type="protein sequence ID" value="MBW5487211.1"/>
    <property type="molecule type" value="Genomic_DNA"/>
</dbReference>
<keyword evidence="2" id="KW-0547">Nucleotide-binding</keyword>
<proteinExistence type="predicted"/>
<keyword evidence="2" id="KW-0067">ATP-binding</keyword>
<protein>
    <submittedName>
        <fullName evidence="2">DNA helicase RecD</fullName>
    </submittedName>
</protein>
<keyword evidence="2" id="KW-0347">Helicase</keyword>
<reference evidence="2 3" key="1">
    <citation type="submission" date="2019-12" db="EMBL/GenBank/DDBJ databases">
        <title>Genome sequence of Streptomyces bambusae.</title>
        <authorList>
            <person name="Bansal K."/>
            <person name="Choksket S."/>
            <person name="Korpole S."/>
            <person name="Patil P.B."/>
        </authorList>
    </citation>
    <scope>NUCLEOTIDE SEQUENCE [LARGE SCALE GENOMIC DNA]</scope>
    <source>
        <strain evidence="2 3">SK60</strain>
    </source>
</reference>
<feature type="region of interest" description="Disordered" evidence="1">
    <location>
        <begin position="108"/>
        <end position="127"/>
    </location>
</feature>
<evidence type="ECO:0000313" key="3">
    <source>
        <dbReference type="Proteomes" id="UP000812013"/>
    </source>
</evidence>